<dbReference type="EMBL" id="CAJVCH010529758">
    <property type="protein sequence ID" value="CAG7823502.1"/>
    <property type="molecule type" value="Genomic_DNA"/>
</dbReference>
<evidence type="ECO:0000259" key="2">
    <source>
        <dbReference type="SMART" id="SM00531"/>
    </source>
</evidence>
<name>A0A8J2KTK6_9HEXA</name>
<dbReference type="SMART" id="SM00531">
    <property type="entry name" value="TFIIE"/>
    <property type="match status" value="1"/>
</dbReference>
<proteinExistence type="predicted"/>
<dbReference type="InterPro" id="IPR039997">
    <property type="entry name" value="TFE"/>
</dbReference>
<keyword evidence="4" id="KW-1185">Reference proteome</keyword>
<reference evidence="3" key="1">
    <citation type="submission" date="2021-06" db="EMBL/GenBank/DDBJ databases">
        <authorList>
            <person name="Hodson N. C."/>
            <person name="Mongue J. A."/>
            <person name="Jaron S. K."/>
        </authorList>
    </citation>
    <scope>NUCLEOTIDE SEQUENCE</scope>
</reference>
<dbReference type="InterPro" id="IPR002853">
    <property type="entry name" value="TFIIE_asu"/>
</dbReference>
<evidence type="ECO:0000313" key="4">
    <source>
        <dbReference type="Proteomes" id="UP000708208"/>
    </source>
</evidence>
<organism evidence="3 4">
    <name type="scientific">Allacma fusca</name>
    <dbReference type="NCBI Taxonomy" id="39272"/>
    <lineage>
        <taxon>Eukaryota</taxon>
        <taxon>Metazoa</taxon>
        <taxon>Ecdysozoa</taxon>
        <taxon>Arthropoda</taxon>
        <taxon>Hexapoda</taxon>
        <taxon>Collembola</taxon>
        <taxon>Symphypleona</taxon>
        <taxon>Sminthuridae</taxon>
        <taxon>Allacma</taxon>
    </lineage>
</organism>
<dbReference type="GO" id="GO:0005673">
    <property type="term" value="C:transcription factor TFIIE complex"/>
    <property type="evidence" value="ECO:0007669"/>
    <property type="project" value="TreeGrafter"/>
</dbReference>
<sequence length="345" mass="39645">MRSIPEELKILAVAAVRFFGSNKDVILMETLVKYDCIEEERLERILRFDHRLLESQISNLLRERMVHKRLKPAEVGMKRKSKISVYYFVNYKSLVDIVHFKLYRMRRTLEESIAKANQEHRRFFKCSNIKCLTEFRELQARELFHPSKNQFICVFCQNVVQEICDVKVDDDSGRMAKFNEYTQPLLLKAQAASAFCIEEEPEPDWTGEQRKSMTVHLVHSETESEDQMETSGELIVASRDNSDPGLMMNCDSDTVSEIVKNCVSTDGSLSCNPAQDEISVPAQVLVSSQNCNSKTDSALNVLKMLKRAHTHNATMDNLVEFMSDSDDDIRDNQSDSDSFQSVEDN</sequence>
<dbReference type="Proteomes" id="UP000708208">
    <property type="component" value="Unassembled WGS sequence"/>
</dbReference>
<protein>
    <recommendedName>
        <fullName evidence="2">Transcription initiation factor IIE subunit alpha N-terminal domain-containing protein</fullName>
    </recommendedName>
</protein>
<gene>
    <name evidence="3" type="ORF">AFUS01_LOCUS33716</name>
</gene>
<comment type="caution">
    <text evidence="3">The sequence shown here is derived from an EMBL/GenBank/DDBJ whole genome shotgun (WGS) entry which is preliminary data.</text>
</comment>
<accession>A0A8J2KTK6</accession>
<dbReference type="PANTHER" id="PTHR13097">
    <property type="entry name" value="TRANSCRIPTION INITIATION FACTOR IIE, ALPHA SUBUNIT"/>
    <property type="match status" value="1"/>
</dbReference>
<dbReference type="GO" id="GO:0006367">
    <property type="term" value="P:transcription initiation at RNA polymerase II promoter"/>
    <property type="evidence" value="ECO:0007669"/>
    <property type="project" value="InterPro"/>
</dbReference>
<dbReference type="InterPro" id="IPR024550">
    <property type="entry name" value="TFIIEa/SarR/Rpc3_HTH_dom"/>
</dbReference>
<dbReference type="Pfam" id="PF02002">
    <property type="entry name" value="TFIIE_alpha"/>
    <property type="match status" value="1"/>
</dbReference>
<feature type="domain" description="Transcription initiation factor IIE subunit alpha N-terminal" evidence="2">
    <location>
        <begin position="22"/>
        <end position="174"/>
    </location>
</feature>
<feature type="region of interest" description="Disordered" evidence="1">
    <location>
        <begin position="325"/>
        <end position="345"/>
    </location>
</feature>
<dbReference type="OrthoDB" id="361102at2759"/>
<dbReference type="AlphaFoldDB" id="A0A8J2KTK6"/>
<evidence type="ECO:0000313" key="3">
    <source>
        <dbReference type="EMBL" id="CAG7823502.1"/>
    </source>
</evidence>
<evidence type="ECO:0000256" key="1">
    <source>
        <dbReference type="SAM" id="MobiDB-lite"/>
    </source>
</evidence>
<dbReference type="PANTHER" id="PTHR13097:SF7">
    <property type="entry name" value="GENERAL TRANSCRIPTION FACTOR IIE SUBUNIT 1"/>
    <property type="match status" value="1"/>
</dbReference>